<evidence type="ECO:0000313" key="3">
    <source>
        <dbReference type="Proteomes" id="UP000005025"/>
    </source>
</evidence>
<proteinExistence type="predicted"/>
<comment type="caution">
    <text evidence="2">The sequence shown here is derived from an EMBL/GenBank/DDBJ whole genome shotgun (WGS) entry which is preliminary data.</text>
</comment>
<accession>H1LEI1</accession>
<protein>
    <submittedName>
        <fullName evidence="2">Uncharacterized protein</fullName>
    </submittedName>
</protein>
<dbReference type="AlphaFoldDB" id="H1LEI1"/>
<feature type="transmembrane region" description="Helical" evidence="1">
    <location>
        <begin position="38"/>
        <end position="57"/>
    </location>
</feature>
<keyword evidence="1" id="KW-1133">Transmembrane helix</keyword>
<name>H1LEI1_9LACO</name>
<dbReference type="HOGENOM" id="CLU_2880229_0_0_9"/>
<evidence type="ECO:0000256" key="1">
    <source>
        <dbReference type="SAM" id="Phobius"/>
    </source>
</evidence>
<organism evidence="2 3">
    <name type="scientific">Lentilactobacillus kisonensis F0435</name>
    <dbReference type="NCBI Taxonomy" id="797516"/>
    <lineage>
        <taxon>Bacteria</taxon>
        <taxon>Bacillati</taxon>
        <taxon>Bacillota</taxon>
        <taxon>Bacilli</taxon>
        <taxon>Lactobacillales</taxon>
        <taxon>Lactobacillaceae</taxon>
        <taxon>Lentilactobacillus</taxon>
    </lineage>
</organism>
<keyword evidence="1" id="KW-0472">Membrane</keyword>
<sequence>MKFLLTYFWGNTIAGWITLFILLPTGGMLIYFFHNSTLAKILGGLILASMLFLEVYFEKKAQK</sequence>
<dbReference type="RefSeq" id="WP_008856186.1">
    <property type="nucleotide sequence ID" value="NZ_JH591023.1"/>
</dbReference>
<feature type="transmembrane region" description="Helical" evidence="1">
    <location>
        <begin position="12"/>
        <end position="32"/>
    </location>
</feature>
<dbReference type="PATRIC" id="fig|797516.3.peg.893"/>
<dbReference type="EMBL" id="AGRJ01000103">
    <property type="protein sequence ID" value="EHO52414.1"/>
    <property type="molecule type" value="Genomic_DNA"/>
</dbReference>
<gene>
    <name evidence="2" type="ORF">HMPREF9104_01007</name>
</gene>
<reference evidence="2 3" key="1">
    <citation type="submission" date="2011-09" db="EMBL/GenBank/DDBJ databases">
        <authorList>
            <person name="Weinstock G."/>
            <person name="Sodergren E."/>
            <person name="Clifton S."/>
            <person name="Fulton L."/>
            <person name="Fulton B."/>
            <person name="Courtney L."/>
            <person name="Fronick C."/>
            <person name="Harrison M."/>
            <person name="Strong C."/>
            <person name="Farmer C."/>
            <person name="Delahaunty K."/>
            <person name="Markovic C."/>
            <person name="Hall O."/>
            <person name="Minx P."/>
            <person name="Tomlinson C."/>
            <person name="Mitreva M."/>
            <person name="Hou S."/>
            <person name="Chen J."/>
            <person name="Wollam A."/>
            <person name="Pepin K.H."/>
            <person name="Johnson M."/>
            <person name="Bhonagiri V."/>
            <person name="Zhang X."/>
            <person name="Suruliraj S."/>
            <person name="Warren W."/>
            <person name="Chinwalla A."/>
            <person name="Mardis E.R."/>
            <person name="Wilson R.K."/>
        </authorList>
    </citation>
    <scope>NUCLEOTIDE SEQUENCE [LARGE SCALE GENOMIC DNA]</scope>
    <source>
        <strain evidence="2 3">F0435</strain>
    </source>
</reference>
<evidence type="ECO:0000313" key="2">
    <source>
        <dbReference type="EMBL" id="EHO52414.1"/>
    </source>
</evidence>
<keyword evidence="1" id="KW-0812">Transmembrane</keyword>
<dbReference type="Proteomes" id="UP000005025">
    <property type="component" value="Unassembled WGS sequence"/>
</dbReference>